<accession>A0AAD6IUP2</accession>
<evidence type="ECO:0000313" key="3">
    <source>
        <dbReference type="Proteomes" id="UP001221413"/>
    </source>
</evidence>
<sequence length="108" mass="11832">MREIATPEKQRRGGREGEETDELRAGLQTRITMRAIERCGGRRQTEGVSRAAFGSIVLDRCRRAGSQTASGTVPPPAGLIWNPLAKSVGAQPASPARMQIRQHGRRQQ</sequence>
<evidence type="ECO:0000256" key="1">
    <source>
        <dbReference type="SAM" id="MobiDB-lite"/>
    </source>
</evidence>
<evidence type="ECO:0000313" key="2">
    <source>
        <dbReference type="EMBL" id="KAJ6257970.1"/>
    </source>
</evidence>
<feature type="region of interest" description="Disordered" evidence="1">
    <location>
        <begin position="1"/>
        <end position="23"/>
    </location>
</feature>
<dbReference type="EMBL" id="JAQGDS010000010">
    <property type="protein sequence ID" value="KAJ6257970.1"/>
    <property type="molecule type" value="Genomic_DNA"/>
</dbReference>
<keyword evidence="3" id="KW-1185">Reference proteome</keyword>
<dbReference type="Proteomes" id="UP001221413">
    <property type="component" value="Unassembled WGS sequence"/>
</dbReference>
<feature type="region of interest" description="Disordered" evidence="1">
    <location>
        <begin position="88"/>
        <end position="108"/>
    </location>
</feature>
<feature type="compositionally biased region" description="Basic and acidic residues" evidence="1">
    <location>
        <begin position="1"/>
        <end position="17"/>
    </location>
</feature>
<proteinExistence type="predicted"/>
<organism evidence="2 3">
    <name type="scientific">Drechslerella dactyloides</name>
    <name type="common">Nematode-trapping fungus</name>
    <name type="synonym">Arthrobotrys dactyloides</name>
    <dbReference type="NCBI Taxonomy" id="74499"/>
    <lineage>
        <taxon>Eukaryota</taxon>
        <taxon>Fungi</taxon>
        <taxon>Dikarya</taxon>
        <taxon>Ascomycota</taxon>
        <taxon>Pezizomycotina</taxon>
        <taxon>Orbiliomycetes</taxon>
        <taxon>Orbiliales</taxon>
        <taxon>Orbiliaceae</taxon>
        <taxon>Drechslerella</taxon>
    </lineage>
</organism>
<dbReference type="AlphaFoldDB" id="A0AAD6IUP2"/>
<name>A0AAD6IUP2_DREDA</name>
<gene>
    <name evidence="2" type="ORF">Dda_7760</name>
</gene>
<protein>
    <submittedName>
        <fullName evidence="2">Uncharacterized protein</fullName>
    </submittedName>
</protein>
<comment type="caution">
    <text evidence="2">The sequence shown here is derived from an EMBL/GenBank/DDBJ whole genome shotgun (WGS) entry which is preliminary data.</text>
</comment>
<reference evidence="2" key="1">
    <citation type="submission" date="2023-01" db="EMBL/GenBank/DDBJ databases">
        <title>The chitinases involved in constricting ring structure development in the nematode-trapping fungus Drechslerella dactyloides.</title>
        <authorList>
            <person name="Wang R."/>
            <person name="Zhang L."/>
            <person name="Tang P."/>
            <person name="Li S."/>
            <person name="Liang L."/>
        </authorList>
    </citation>
    <scope>NUCLEOTIDE SEQUENCE</scope>
    <source>
        <strain evidence="2">YMF1.00031</strain>
    </source>
</reference>